<sequence length="269" mass="31344">MKNSVKKQRKRKRWEERKTDSKSKPLTGLAQELNQFESRAAEVFYERKCDQAIAYELDERIREAAKVLSEMVNNREERSHEFADLYTRLINDCGEIFGLRNLAQKSFLMFRALTEAIEFLAHYHAMLYVFGSSPSVSLDAILDIVLRKYKDRENNDQADTIGHRKLIASVAQALVETIGEISNGMEDIWRENRPNTLAEHKAMLAMFQKAESVAAAYLSTGKRLAPRYHGQISKYFRMMVRRKAGSLRYLSSQIDRLEDRIQRLEDRKK</sequence>
<protein>
    <submittedName>
        <fullName evidence="2">Uncharacterized protein</fullName>
    </submittedName>
</protein>
<reference evidence="2 3" key="1">
    <citation type="journal article" date="2016" name="Nat. Commun.">
        <title>Thousands of microbial genomes shed light on interconnected biogeochemical processes in an aquifer system.</title>
        <authorList>
            <person name="Anantharaman K."/>
            <person name="Brown C.T."/>
            <person name="Hug L.A."/>
            <person name="Sharon I."/>
            <person name="Castelle C.J."/>
            <person name="Probst A.J."/>
            <person name="Thomas B.C."/>
            <person name="Singh A."/>
            <person name="Wilkins M.J."/>
            <person name="Karaoz U."/>
            <person name="Brodie E.L."/>
            <person name="Williams K.H."/>
            <person name="Hubbard S.S."/>
            <person name="Banfield J.F."/>
        </authorList>
    </citation>
    <scope>NUCLEOTIDE SEQUENCE [LARGE SCALE GENOMIC DNA]</scope>
</reference>
<comment type="caution">
    <text evidence="2">The sequence shown here is derived from an EMBL/GenBank/DDBJ whole genome shotgun (WGS) entry which is preliminary data.</text>
</comment>
<dbReference type="Proteomes" id="UP000179251">
    <property type="component" value="Unassembled WGS sequence"/>
</dbReference>
<name>A0A1F5VHI6_9BACT</name>
<evidence type="ECO:0000313" key="3">
    <source>
        <dbReference type="Proteomes" id="UP000179251"/>
    </source>
</evidence>
<dbReference type="STRING" id="1798325.A2834_00650"/>
<organism evidence="2 3">
    <name type="scientific">Candidatus Giovannonibacteria bacterium RIFCSPHIGHO2_01_FULL_45_23</name>
    <dbReference type="NCBI Taxonomy" id="1798325"/>
    <lineage>
        <taxon>Bacteria</taxon>
        <taxon>Candidatus Giovannoniibacteriota</taxon>
    </lineage>
</organism>
<feature type="compositionally biased region" description="Basic and acidic residues" evidence="1">
    <location>
        <begin position="13"/>
        <end position="23"/>
    </location>
</feature>
<evidence type="ECO:0000313" key="2">
    <source>
        <dbReference type="EMBL" id="OGF62886.1"/>
    </source>
</evidence>
<proteinExistence type="predicted"/>
<feature type="compositionally biased region" description="Basic residues" evidence="1">
    <location>
        <begin position="1"/>
        <end position="12"/>
    </location>
</feature>
<dbReference type="AlphaFoldDB" id="A0A1F5VHI6"/>
<evidence type="ECO:0000256" key="1">
    <source>
        <dbReference type="SAM" id="MobiDB-lite"/>
    </source>
</evidence>
<dbReference type="EMBL" id="MFHD01000011">
    <property type="protein sequence ID" value="OGF62886.1"/>
    <property type="molecule type" value="Genomic_DNA"/>
</dbReference>
<gene>
    <name evidence="2" type="ORF">A2834_00650</name>
</gene>
<accession>A0A1F5VHI6</accession>
<feature type="region of interest" description="Disordered" evidence="1">
    <location>
        <begin position="1"/>
        <end position="25"/>
    </location>
</feature>